<dbReference type="PROSITE" id="PS00211">
    <property type="entry name" value="ABC_TRANSPORTER_1"/>
    <property type="match status" value="1"/>
</dbReference>
<dbReference type="InterPro" id="IPR050319">
    <property type="entry name" value="ABC_transp_ATP-bind"/>
</dbReference>
<reference evidence="8 9" key="1">
    <citation type="submission" date="2020-08" db="EMBL/GenBank/DDBJ databases">
        <title>Genomic Encyclopedia of Type Strains, Phase III (KMG-III): the genomes of soil and plant-associated and newly described type strains.</title>
        <authorList>
            <person name="Whitman W."/>
        </authorList>
    </citation>
    <scope>NUCLEOTIDE SEQUENCE [LARGE SCALE GENOMIC DNA]</scope>
    <source>
        <strain evidence="8 9">CECT 7247</strain>
    </source>
</reference>
<dbReference type="InterPro" id="IPR027417">
    <property type="entry name" value="P-loop_NTPase"/>
</dbReference>
<evidence type="ECO:0000256" key="1">
    <source>
        <dbReference type="ARBA" id="ARBA00005417"/>
    </source>
</evidence>
<dbReference type="EMBL" id="JACHXO010000003">
    <property type="protein sequence ID" value="MBB3194815.1"/>
    <property type="molecule type" value="Genomic_DNA"/>
</dbReference>
<keyword evidence="9" id="KW-1185">Reference proteome</keyword>
<evidence type="ECO:0000313" key="8">
    <source>
        <dbReference type="EMBL" id="MBB3194815.1"/>
    </source>
</evidence>
<proteinExistence type="inferred from homology"/>
<evidence type="ECO:0000313" key="9">
    <source>
        <dbReference type="Proteomes" id="UP000574369"/>
    </source>
</evidence>
<dbReference type="PROSITE" id="PS50893">
    <property type="entry name" value="ABC_TRANSPORTER_2"/>
    <property type="match status" value="1"/>
</dbReference>
<dbReference type="Proteomes" id="UP000574369">
    <property type="component" value="Unassembled WGS sequence"/>
</dbReference>
<evidence type="ECO:0000256" key="3">
    <source>
        <dbReference type="ARBA" id="ARBA00022475"/>
    </source>
</evidence>
<keyword evidence="2" id="KW-0813">Transport</keyword>
<dbReference type="GO" id="GO:0005524">
    <property type="term" value="F:ATP binding"/>
    <property type="evidence" value="ECO:0007669"/>
    <property type="project" value="UniProtKB-KW"/>
</dbReference>
<dbReference type="PANTHER" id="PTHR43776:SF7">
    <property type="entry name" value="D,D-DIPEPTIDE TRANSPORT ATP-BINDING PROTEIN DDPF-RELATED"/>
    <property type="match status" value="1"/>
</dbReference>
<protein>
    <submittedName>
        <fullName evidence="8">Peptide/nickel transport system ATP-binding protein</fullName>
    </submittedName>
</protein>
<comment type="caution">
    <text evidence="8">The sequence shown here is derived from an EMBL/GenBank/DDBJ whole genome shotgun (WGS) entry which is preliminary data.</text>
</comment>
<evidence type="ECO:0000256" key="6">
    <source>
        <dbReference type="SAM" id="MobiDB-lite"/>
    </source>
</evidence>
<gene>
    <name evidence="8" type="ORF">FHS28_002211</name>
</gene>
<dbReference type="InterPro" id="IPR017871">
    <property type="entry name" value="ABC_transporter-like_CS"/>
</dbReference>
<keyword evidence="4" id="KW-0547">Nucleotide-binding</keyword>
<keyword evidence="5 8" id="KW-0067">ATP-binding</keyword>
<feature type="region of interest" description="Disordered" evidence="6">
    <location>
        <begin position="1"/>
        <end position="40"/>
    </location>
</feature>
<dbReference type="PANTHER" id="PTHR43776">
    <property type="entry name" value="TRANSPORT ATP-BINDING PROTEIN"/>
    <property type="match status" value="1"/>
</dbReference>
<dbReference type="InterPro" id="IPR003439">
    <property type="entry name" value="ABC_transporter-like_ATP-bd"/>
</dbReference>
<feature type="domain" description="ABC transporter" evidence="7">
    <location>
        <begin position="49"/>
        <end position="287"/>
    </location>
</feature>
<dbReference type="Pfam" id="PF00005">
    <property type="entry name" value="ABC_tran"/>
    <property type="match status" value="1"/>
</dbReference>
<dbReference type="InterPro" id="IPR003593">
    <property type="entry name" value="AAA+_ATPase"/>
</dbReference>
<feature type="compositionally biased region" description="Gly residues" evidence="6">
    <location>
        <begin position="1"/>
        <end position="13"/>
    </location>
</feature>
<dbReference type="SUPFAM" id="SSF52540">
    <property type="entry name" value="P-loop containing nucleoside triphosphate hydrolases"/>
    <property type="match status" value="1"/>
</dbReference>
<dbReference type="Gene3D" id="3.40.50.300">
    <property type="entry name" value="P-loop containing nucleotide triphosphate hydrolases"/>
    <property type="match status" value="1"/>
</dbReference>
<organism evidence="8 9">
    <name type="scientific">Roseateles terrae</name>
    <dbReference type="NCBI Taxonomy" id="431060"/>
    <lineage>
        <taxon>Bacteria</taxon>
        <taxon>Pseudomonadati</taxon>
        <taxon>Pseudomonadota</taxon>
        <taxon>Betaproteobacteria</taxon>
        <taxon>Burkholderiales</taxon>
        <taxon>Sphaerotilaceae</taxon>
        <taxon>Roseateles</taxon>
    </lineage>
</organism>
<dbReference type="CDD" id="cd03257">
    <property type="entry name" value="ABC_NikE_OppD_transporters"/>
    <property type="match status" value="1"/>
</dbReference>
<evidence type="ECO:0000259" key="7">
    <source>
        <dbReference type="PROSITE" id="PS50893"/>
    </source>
</evidence>
<dbReference type="SMART" id="SM00382">
    <property type="entry name" value="AAA"/>
    <property type="match status" value="1"/>
</dbReference>
<evidence type="ECO:0000256" key="4">
    <source>
        <dbReference type="ARBA" id="ARBA00022741"/>
    </source>
</evidence>
<evidence type="ECO:0000256" key="5">
    <source>
        <dbReference type="ARBA" id="ARBA00022840"/>
    </source>
</evidence>
<accession>A0ABR6GS00</accession>
<sequence>MDGAPGVLGGGAMTQGRAWSTGSPQPQPHRHPGLQEPAEPHAAGATPLLEADDVAQRYAGRDVLRRVSFRLAAGESLGIIGESGAGKSTLARLLMALERPSQGHVRWSGDDVNALPAAVLRARRARVQMVFQDPYSSLDPRWRVGRSITEPLHLLRMTADERQQRLHEVLAAVQLEPDAAERFPHQFSGGQRQRLAIARALATRPALIVADEPLSALDVSVQAQILVLLRDLQRREGISLVMVSHDLPAVEVLCDHALVLRHGEVVEQGPTRAVLGDPRHAYTQALLAALA</sequence>
<keyword evidence="3" id="KW-0472">Membrane</keyword>
<name>A0ABR6GS00_9BURK</name>
<comment type="similarity">
    <text evidence="1">Belongs to the ABC transporter superfamily.</text>
</comment>
<keyword evidence="3" id="KW-1003">Cell membrane</keyword>
<evidence type="ECO:0000256" key="2">
    <source>
        <dbReference type="ARBA" id="ARBA00022448"/>
    </source>
</evidence>